<keyword evidence="2" id="KW-1185">Reference proteome</keyword>
<evidence type="ECO:0000313" key="2">
    <source>
        <dbReference type="Proteomes" id="UP001064048"/>
    </source>
</evidence>
<evidence type="ECO:0000313" key="1">
    <source>
        <dbReference type="EMBL" id="KAI8441796.1"/>
    </source>
</evidence>
<protein>
    <submittedName>
        <fullName evidence="1">Uncharacterized protein</fullName>
    </submittedName>
</protein>
<comment type="caution">
    <text evidence="1">The sequence shown here is derived from an EMBL/GenBank/DDBJ whole genome shotgun (WGS) entry which is preliminary data.</text>
</comment>
<proteinExistence type="predicted"/>
<accession>A0ACC0L0A2</accession>
<gene>
    <name evidence="1" type="ORF">MSG28_005482</name>
</gene>
<name>A0ACC0L0A2_CHOFU</name>
<dbReference type="EMBL" id="CM046109">
    <property type="protein sequence ID" value="KAI8441796.1"/>
    <property type="molecule type" value="Genomic_DNA"/>
</dbReference>
<dbReference type="Proteomes" id="UP001064048">
    <property type="component" value="Chromosome 9"/>
</dbReference>
<sequence>MVFWNSAACFSTSCSGDCVDASRRTMPVSGHWASGHLVGPAGASGSARSRRGSRVAGRGSRVAGRWSQVAQSARRRRGSRARAAVGTHHNPTTHQQLSLIGLST</sequence>
<organism evidence="1 2">
    <name type="scientific">Choristoneura fumiferana</name>
    <name type="common">Spruce budworm moth</name>
    <name type="synonym">Archips fumiferana</name>
    <dbReference type="NCBI Taxonomy" id="7141"/>
    <lineage>
        <taxon>Eukaryota</taxon>
        <taxon>Metazoa</taxon>
        <taxon>Ecdysozoa</taxon>
        <taxon>Arthropoda</taxon>
        <taxon>Hexapoda</taxon>
        <taxon>Insecta</taxon>
        <taxon>Pterygota</taxon>
        <taxon>Neoptera</taxon>
        <taxon>Endopterygota</taxon>
        <taxon>Lepidoptera</taxon>
        <taxon>Glossata</taxon>
        <taxon>Ditrysia</taxon>
        <taxon>Tortricoidea</taxon>
        <taxon>Tortricidae</taxon>
        <taxon>Tortricinae</taxon>
        <taxon>Choristoneura</taxon>
    </lineage>
</organism>
<reference evidence="1 2" key="1">
    <citation type="journal article" date="2022" name="Genome Biol. Evol.">
        <title>The Spruce Budworm Genome: Reconstructing the Evolutionary History of Antifreeze Proteins.</title>
        <authorList>
            <person name="Beliveau C."/>
            <person name="Gagne P."/>
            <person name="Picq S."/>
            <person name="Vernygora O."/>
            <person name="Keeling C.I."/>
            <person name="Pinkney K."/>
            <person name="Doucet D."/>
            <person name="Wen F."/>
            <person name="Johnston J.S."/>
            <person name="Maaroufi H."/>
            <person name="Boyle B."/>
            <person name="Laroche J."/>
            <person name="Dewar K."/>
            <person name="Juretic N."/>
            <person name="Blackburn G."/>
            <person name="Nisole A."/>
            <person name="Brunet B."/>
            <person name="Brandao M."/>
            <person name="Lumley L."/>
            <person name="Duan J."/>
            <person name="Quan G."/>
            <person name="Lucarotti C.J."/>
            <person name="Roe A.D."/>
            <person name="Sperling F.A.H."/>
            <person name="Levesque R.C."/>
            <person name="Cusson M."/>
        </authorList>
    </citation>
    <scope>NUCLEOTIDE SEQUENCE [LARGE SCALE GENOMIC DNA]</scope>
    <source>
        <strain evidence="1">Glfc:IPQL:Cfum</strain>
    </source>
</reference>